<dbReference type="VEuPathDB" id="TrichDB:TRFO_07771"/>
<dbReference type="Proteomes" id="UP000179807">
    <property type="component" value="Unassembled WGS sequence"/>
</dbReference>
<keyword evidence="2" id="KW-0472">Membrane</keyword>
<feature type="region of interest" description="Disordered" evidence="1">
    <location>
        <begin position="232"/>
        <end position="325"/>
    </location>
</feature>
<keyword evidence="2" id="KW-0812">Transmembrane</keyword>
<feature type="transmembrane region" description="Helical" evidence="2">
    <location>
        <begin position="35"/>
        <end position="53"/>
    </location>
</feature>
<feature type="compositionally biased region" description="Polar residues" evidence="1">
    <location>
        <begin position="232"/>
        <end position="259"/>
    </location>
</feature>
<sequence>MPARRHSQPPKRVSEPKPDNLWFARLQEVLLMHRPVVFCILLAAVELIFGFVYFLNLGIFATIALLGLIAFMCFIHAEHPNPLFEKLFFPPLKQPIDPNQPNRIRSYEEFSTAMSSIHQGISHYLGNKHLTGIKRIIFGIGSFIFALLLKRVVPFWVNFLLVHCILFLPSAILRPWPTKEQQIEDAKPTVESSILKSSEDESGISSASASTENINDATSNQSEGQIIDQNHQSNNQTAAPQISSPTVPQTPEKATSPQAVPQIAGSPEQLRDPLQGEQPAPKQLRPRTRSAHIQANSPINLRPVNTAPQAKQSPQKPPEEAAKPQ</sequence>
<feature type="transmembrane region" description="Helical" evidence="2">
    <location>
        <begin position="132"/>
        <end position="149"/>
    </location>
</feature>
<evidence type="ECO:0000313" key="4">
    <source>
        <dbReference type="Proteomes" id="UP000179807"/>
    </source>
</evidence>
<feature type="transmembrane region" description="Helical" evidence="2">
    <location>
        <begin position="59"/>
        <end position="77"/>
    </location>
</feature>
<feature type="transmembrane region" description="Helical" evidence="2">
    <location>
        <begin position="155"/>
        <end position="173"/>
    </location>
</feature>
<keyword evidence="4" id="KW-1185">Reference proteome</keyword>
<dbReference type="GeneID" id="94828592"/>
<accession>A0A1J4JNR8</accession>
<comment type="caution">
    <text evidence="3">The sequence shown here is derived from an EMBL/GenBank/DDBJ whole genome shotgun (WGS) entry which is preliminary data.</text>
</comment>
<evidence type="ECO:0000256" key="2">
    <source>
        <dbReference type="SAM" id="Phobius"/>
    </source>
</evidence>
<protein>
    <submittedName>
        <fullName evidence="3">Uncharacterized protein</fullName>
    </submittedName>
</protein>
<organism evidence="3 4">
    <name type="scientific">Tritrichomonas foetus</name>
    <dbReference type="NCBI Taxonomy" id="1144522"/>
    <lineage>
        <taxon>Eukaryota</taxon>
        <taxon>Metamonada</taxon>
        <taxon>Parabasalia</taxon>
        <taxon>Tritrichomonadida</taxon>
        <taxon>Tritrichomonadidae</taxon>
        <taxon>Tritrichomonas</taxon>
    </lineage>
</organism>
<gene>
    <name evidence="3" type="ORF">TRFO_07771</name>
</gene>
<dbReference type="RefSeq" id="XP_068353927.1">
    <property type="nucleotide sequence ID" value="XM_068493888.1"/>
</dbReference>
<dbReference type="AlphaFoldDB" id="A0A1J4JNR8"/>
<evidence type="ECO:0000313" key="3">
    <source>
        <dbReference type="EMBL" id="OHT00791.1"/>
    </source>
</evidence>
<reference evidence="3" key="1">
    <citation type="submission" date="2016-10" db="EMBL/GenBank/DDBJ databases">
        <authorList>
            <person name="Benchimol M."/>
            <person name="Almeida L.G."/>
            <person name="Vasconcelos A.T."/>
            <person name="Perreira-Neves A."/>
            <person name="Rosa I.A."/>
            <person name="Tasca T."/>
            <person name="Bogo M.R."/>
            <person name="de Souza W."/>
        </authorList>
    </citation>
    <scope>NUCLEOTIDE SEQUENCE [LARGE SCALE GENOMIC DNA]</scope>
    <source>
        <strain evidence="3">K</strain>
    </source>
</reference>
<name>A0A1J4JNR8_9EUKA</name>
<proteinExistence type="predicted"/>
<evidence type="ECO:0000256" key="1">
    <source>
        <dbReference type="SAM" id="MobiDB-lite"/>
    </source>
</evidence>
<keyword evidence="2" id="KW-1133">Transmembrane helix</keyword>
<feature type="region of interest" description="Disordered" evidence="1">
    <location>
        <begin position="184"/>
        <end position="218"/>
    </location>
</feature>
<dbReference type="EMBL" id="MLAK01000938">
    <property type="protein sequence ID" value="OHT00791.1"/>
    <property type="molecule type" value="Genomic_DNA"/>
</dbReference>